<dbReference type="SUPFAM" id="SSF51294">
    <property type="entry name" value="Hedgehog/intein (Hint) domain"/>
    <property type="match status" value="1"/>
</dbReference>
<comment type="caution">
    <text evidence="7">The sequence shown here is derived from an EMBL/GenBank/DDBJ whole genome shotgun (WGS) entry which is preliminary data.</text>
</comment>
<name>A0ABW3VMF7_9PSEU</name>
<evidence type="ECO:0000313" key="7">
    <source>
        <dbReference type="EMBL" id="MFD1236267.1"/>
    </source>
</evidence>
<dbReference type="EMBL" id="JBHTMB010000215">
    <property type="protein sequence ID" value="MFD1236267.1"/>
    <property type="molecule type" value="Genomic_DNA"/>
</dbReference>
<keyword evidence="8" id="KW-1185">Reference proteome</keyword>
<dbReference type="PROSITE" id="PS50817">
    <property type="entry name" value="INTEIN_N_TER"/>
    <property type="match status" value="1"/>
</dbReference>
<dbReference type="Proteomes" id="UP001597182">
    <property type="component" value="Unassembled WGS sequence"/>
</dbReference>
<dbReference type="PROSITE" id="PS50818">
    <property type="entry name" value="INTEIN_C_TER"/>
    <property type="match status" value="1"/>
</dbReference>
<dbReference type="InterPro" id="IPR030934">
    <property type="entry name" value="Intein_C"/>
</dbReference>
<sequence>MCSNPGVRWSGQQVRDDGVGGDAALPGLRGLLRSVRTPEFAGTVFHEVEAKSVLNRVPAPSRMPFAWTVNPYRGCSHACVYCLDGSTRVLLADGRWRPIADVTVGDAVVGTEVGPDGVRRYVRTRVLAHWSTVRPARRVVLSDGTDLVTSGEHRFLTSEGWRHVSPGWCRSGRRPRLRPGSRLLGPGAPTPSPASEPAYRVGYLCGITRADAVHPAASGEAFPSGRIPLEALARVHRMLADADGAAAGPAARDVVAHLDADVLGRMAEVGVAVGAGAGAGAAAGAGAGGAEPGAAGGPARATVPVTTVPASAAAGSSPAALARGGGWARAVAMPGVWTSASGPTRTTRPEARRPRPGGRASRRAGAASLPAAATASSGSAGPVGSTGSTGSTGSAGRAVPVGSVQLSGSLAVADAPGATNASVAAATPVATAARRVPLPAGGGVRVGSAAAVGPAGWPLRPGREWKAGFVAGVLDALGSRSGAALEVRAVGPAGGDLLDRFVAAGRELGLRFVRHAPDPGAGEALHTAVLPADARTLTRLAGCVDPSATGIREPGGSVVAAAGPEVVAVEPLPESRPMFDITTGTGDFVAEGVISHNCFARNTHTYLDLDAGADFDSQIIVKVNAARVLEREVNRPRWRREPVAMGTNTDPYQRAEGRYRLMPGIVRALAGSGTPFSVLTKGTVLGRDLPMIASAAQDVPVGLGVSIALLDRSLQARLEPGAPSPRARLDLVRRITDAGLPCGVMVAPVLPLLTDSAEALDALLGRIAAAGATGASVMALHLRPGTREWFLAWLQREHPGLVDAYGRLYRRGAYVDGAYRTALAERVAPLLRRHGLDGSVTAMRFRGRAAEVDLGAAGRADPGTRPTSDRDPEVAAAARPSAGRDDRSGAAGDQLSLL</sequence>
<accession>A0ABW3VMF7</accession>
<dbReference type="NCBIfam" id="NF038136">
    <property type="entry name" value="rSAM_Rv_intein"/>
    <property type="match status" value="1"/>
</dbReference>
<evidence type="ECO:0000256" key="2">
    <source>
        <dbReference type="ARBA" id="ARBA00023004"/>
    </source>
</evidence>
<keyword evidence="1" id="KW-0479">Metal-binding</keyword>
<evidence type="ECO:0000256" key="1">
    <source>
        <dbReference type="ARBA" id="ARBA00022723"/>
    </source>
</evidence>
<dbReference type="PANTHER" id="PTHR43432">
    <property type="entry name" value="SLR0285 PROTEIN"/>
    <property type="match status" value="1"/>
</dbReference>
<feature type="region of interest" description="Disordered" evidence="4">
    <location>
        <begin position="336"/>
        <end position="396"/>
    </location>
</feature>
<dbReference type="Gene3D" id="2.170.16.10">
    <property type="entry name" value="Hedgehog/Intein (Hint) domain"/>
    <property type="match status" value="1"/>
</dbReference>
<proteinExistence type="predicted"/>
<dbReference type="InterPro" id="IPR036844">
    <property type="entry name" value="Hint_dom_sf"/>
</dbReference>
<protein>
    <submittedName>
        <fullName evidence="7">Intein-containing Rv2578c family radical SAM protein</fullName>
    </submittedName>
</protein>
<evidence type="ECO:0000256" key="3">
    <source>
        <dbReference type="ARBA" id="ARBA00023014"/>
    </source>
</evidence>
<organism evidence="7 8">
    <name type="scientific">Pseudonocardia benzenivorans</name>
    <dbReference type="NCBI Taxonomy" id="228005"/>
    <lineage>
        <taxon>Bacteria</taxon>
        <taxon>Bacillati</taxon>
        <taxon>Actinomycetota</taxon>
        <taxon>Actinomycetes</taxon>
        <taxon>Pseudonocardiales</taxon>
        <taxon>Pseudonocardiaceae</taxon>
        <taxon>Pseudonocardia</taxon>
    </lineage>
</organism>
<keyword evidence="2" id="KW-0408">Iron</keyword>
<feature type="region of interest" description="Disordered" evidence="4">
    <location>
        <begin position="1"/>
        <end position="20"/>
    </location>
</feature>
<dbReference type="InterPro" id="IPR003586">
    <property type="entry name" value="Hint_dom_C"/>
</dbReference>
<dbReference type="InterPro" id="IPR003587">
    <property type="entry name" value="Hint_dom_N"/>
</dbReference>
<feature type="compositionally biased region" description="Gly residues" evidence="4">
    <location>
        <begin position="281"/>
        <end position="296"/>
    </location>
</feature>
<keyword evidence="3" id="KW-0411">Iron-sulfur</keyword>
<feature type="region of interest" description="Disordered" evidence="4">
    <location>
        <begin position="281"/>
        <end position="301"/>
    </location>
</feature>
<evidence type="ECO:0000256" key="4">
    <source>
        <dbReference type="SAM" id="MobiDB-lite"/>
    </source>
</evidence>
<evidence type="ECO:0000259" key="5">
    <source>
        <dbReference type="SMART" id="SM00305"/>
    </source>
</evidence>
<reference evidence="8" key="1">
    <citation type="journal article" date="2019" name="Int. J. Syst. Evol. Microbiol.">
        <title>The Global Catalogue of Microorganisms (GCM) 10K type strain sequencing project: providing services to taxonomists for standard genome sequencing and annotation.</title>
        <authorList>
            <consortium name="The Broad Institute Genomics Platform"/>
            <consortium name="The Broad Institute Genome Sequencing Center for Infectious Disease"/>
            <person name="Wu L."/>
            <person name="Ma J."/>
        </authorList>
    </citation>
    <scope>NUCLEOTIDE SEQUENCE [LARGE SCALE GENOMIC DNA]</scope>
    <source>
        <strain evidence="8">CCUG 49018</strain>
    </source>
</reference>
<dbReference type="RefSeq" id="WP_346093875.1">
    <property type="nucleotide sequence ID" value="NZ_BAABKS010000082.1"/>
</dbReference>
<feature type="region of interest" description="Disordered" evidence="4">
    <location>
        <begin position="855"/>
        <end position="898"/>
    </location>
</feature>
<evidence type="ECO:0000313" key="8">
    <source>
        <dbReference type="Proteomes" id="UP001597182"/>
    </source>
</evidence>
<feature type="compositionally biased region" description="Low complexity" evidence="4">
    <location>
        <begin position="363"/>
        <end position="396"/>
    </location>
</feature>
<dbReference type="PANTHER" id="PTHR43432:SF3">
    <property type="entry name" value="SLR0285 PROTEIN"/>
    <property type="match status" value="1"/>
</dbReference>
<feature type="domain" description="Hint" evidence="6">
    <location>
        <begin position="80"/>
        <end position="187"/>
    </location>
</feature>
<dbReference type="InterPro" id="IPR006141">
    <property type="entry name" value="Intein_N"/>
</dbReference>
<dbReference type="SMART" id="SM00306">
    <property type="entry name" value="HintN"/>
    <property type="match status" value="1"/>
</dbReference>
<dbReference type="NCBIfam" id="NF038135">
    <property type="entry name" value="rSAM_Rv2578c"/>
    <property type="match status" value="1"/>
</dbReference>
<dbReference type="Gene3D" id="3.80.30.30">
    <property type="match status" value="1"/>
</dbReference>
<dbReference type="CDD" id="cd00081">
    <property type="entry name" value="Hint"/>
    <property type="match status" value="1"/>
</dbReference>
<feature type="domain" description="Hint" evidence="5">
    <location>
        <begin position="555"/>
        <end position="603"/>
    </location>
</feature>
<dbReference type="InterPro" id="IPR040086">
    <property type="entry name" value="MJ0683-like"/>
</dbReference>
<dbReference type="SMART" id="SM00305">
    <property type="entry name" value="HintC"/>
    <property type="match status" value="1"/>
</dbReference>
<gene>
    <name evidence="7" type="ORF">ACFQ34_23495</name>
</gene>
<evidence type="ECO:0000259" key="6">
    <source>
        <dbReference type="SMART" id="SM00306"/>
    </source>
</evidence>